<keyword evidence="2 5" id="KW-0238">DNA-binding</keyword>
<dbReference type="CDD" id="cd01392">
    <property type="entry name" value="HTH_LacI"/>
    <property type="match status" value="1"/>
</dbReference>
<dbReference type="PROSITE" id="PS50932">
    <property type="entry name" value="HTH_LACI_2"/>
    <property type="match status" value="1"/>
</dbReference>
<evidence type="ECO:0000256" key="1">
    <source>
        <dbReference type="ARBA" id="ARBA00023015"/>
    </source>
</evidence>
<sequence>MAKDAKPTINDVARLAGVSKKTVSRVINKSPLLNDATRSKVEAVIAEIGYVPNPQARALALRRNFLIGLIHDNPNAQMVLGVQEGILETIRDTEFALVVRPVDRHSPQLLDDIRHFIEQQRLFGVMLLPPISENDELADMCRKLGCTVVRMGSAALDKSEHLVASNDRQAVADAVFWLSELGHRRIGFIAGPQGFRSARERELGFADGMARAGLTIDPALMERGTYRFESGLAAGDRLLAVDPPPTAIFSSNDEMAAGFLHRALDKGLKVPGQISIIGFDNTATAAHIWPPLTTVQWPIKAMARAAAHKLIDPLEAASQPSIFLSDLIRRSSADAPSA</sequence>
<proteinExistence type="predicted"/>
<keyword evidence="3" id="KW-0804">Transcription</keyword>
<dbReference type="CDD" id="cd01545">
    <property type="entry name" value="PBP1_SalR"/>
    <property type="match status" value="1"/>
</dbReference>
<dbReference type="RefSeq" id="WP_197160811.1">
    <property type="nucleotide sequence ID" value="NZ_JADZGI010000001.1"/>
</dbReference>
<keyword evidence="6" id="KW-1185">Reference proteome</keyword>
<dbReference type="InterPro" id="IPR010982">
    <property type="entry name" value="Lambda_DNA-bd_dom_sf"/>
</dbReference>
<dbReference type="EMBL" id="JADZGI010000001">
    <property type="protein sequence ID" value="MBH0112014.1"/>
    <property type="molecule type" value="Genomic_DNA"/>
</dbReference>
<accession>A0A931MK22</accession>
<evidence type="ECO:0000256" key="2">
    <source>
        <dbReference type="ARBA" id="ARBA00023125"/>
    </source>
</evidence>
<name>A0A931MK22_9SPHN</name>
<dbReference type="Gene3D" id="1.10.260.40">
    <property type="entry name" value="lambda repressor-like DNA-binding domains"/>
    <property type="match status" value="1"/>
</dbReference>
<dbReference type="PANTHER" id="PTHR30146">
    <property type="entry name" value="LACI-RELATED TRANSCRIPTIONAL REPRESSOR"/>
    <property type="match status" value="1"/>
</dbReference>
<dbReference type="InterPro" id="IPR046335">
    <property type="entry name" value="LacI/GalR-like_sensor"/>
</dbReference>
<reference evidence="5" key="1">
    <citation type="submission" date="2020-11" db="EMBL/GenBank/DDBJ databases">
        <title>Novosphingobium aureum sp. nov., a marine bacterium isolated from sediment of a salt flat.</title>
        <authorList>
            <person name="Yoo Y."/>
            <person name="Kim J.-J."/>
        </authorList>
    </citation>
    <scope>NUCLEOTIDE SEQUENCE</scope>
    <source>
        <strain evidence="5">YJ-S2-02</strain>
    </source>
</reference>
<dbReference type="Pfam" id="PF13377">
    <property type="entry name" value="Peripla_BP_3"/>
    <property type="match status" value="1"/>
</dbReference>
<dbReference type="Gene3D" id="3.40.50.2300">
    <property type="match status" value="2"/>
</dbReference>
<protein>
    <submittedName>
        <fullName evidence="5">LacI family DNA-binding transcriptional regulator</fullName>
    </submittedName>
</protein>
<dbReference type="PRINTS" id="PR00036">
    <property type="entry name" value="HTHLACI"/>
</dbReference>
<dbReference type="PANTHER" id="PTHR30146:SF153">
    <property type="entry name" value="LACTOSE OPERON REPRESSOR"/>
    <property type="match status" value="1"/>
</dbReference>
<dbReference type="SUPFAM" id="SSF47413">
    <property type="entry name" value="lambda repressor-like DNA-binding domains"/>
    <property type="match status" value="1"/>
</dbReference>
<dbReference type="InterPro" id="IPR028082">
    <property type="entry name" value="Peripla_BP_I"/>
</dbReference>
<gene>
    <name evidence="5" type="ORF">I5E68_03485</name>
</gene>
<evidence type="ECO:0000259" key="4">
    <source>
        <dbReference type="PROSITE" id="PS50932"/>
    </source>
</evidence>
<keyword evidence="1" id="KW-0805">Transcription regulation</keyword>
<dbReference type="InterPro" id="IPR000843">
    <property type="entry name" value="HTH_LacI"/>
</dbReference>
<dbReference type="GO" id="GO:0000976">
    <property type="term" value="F:transcription cis-regulatory region binding"/>
    <property type="evidence" value="ECO:0007669"/>
    <property type="project" value="TreeGrafter"/>
</dbReference>
<evidence type="ECO:0000313" key="5">
    <source>
        <dbReference type="EMBL" id="MBH0112014.1"/>
    </source>
</evidence>
<dbReference type="AlphaFoldDB" id="A0A931MK22"/>
<dbReference type="PROSITE" id="PS00356">
    <property type="entry name" value="HTH_LACI_1"/>
    <property type="match status" value="1"/>
</dbReference>
<feature type="domain" description="HTH lacI-type" evidence="4">
    <location>
        <begin position="7"/>
        <end position="61"/>
    </location>
</feature>
<evidence type="ECO:0000256" key="3">
    <source>
        <dbReference type="ARBA" id="ARBA00023163"/>
    </source>
</evidence>
<dbReference type="Proteomes" id="UP000617634">
    <property type="component" value="Unassembled WGS sequence"/>
</dbReference>
<dbReference type="Pfam" id="PF00356">
    <property type="entry name" value="LacI"/>
    <property type="match status" value="1"/>
</dbReference>
<organism evidence="5 6">
    <name type="scientific">Novosphingobium aureum</name>
    <dbReference type="NCBI Taxonomy" id="2792964"/>
    <lineage>
        <taxon>Bacteria</taxon>
        <taxon>Pseudomonadati</taxon>
        <taxon>Pseudomonadota</taxon>
        <taxon>Alphaproteobacteria</taxon>
        <taxon>Sphingomonadales</taxon>
        <taxon>Sphingomonadaceae</taxon>
        <taxon>Novosphingobium</taxon>
    </lineage>
</organism>
<evidence type="ECO:0000313" key="6">
    <source>
        <dbReference type="Proteomes" id="UP000617634"/>
    </source>
</evidence>
<dbReference type="SMART" id="SM00354">
    <property type="entry name" value="HTH_LACI"/>
    <property type="match status" value="1"/>
</dbReference>
<comment type="caution">
    <text evidence="5">The sequence shown here is derived from an EMBL/GenBank/DDBJ whole genome shotgun (WGS) entry which is preliminary data.</text>
</comment>
<dbReference type="SUPFAM" id="SSF53822">
    <property type="entry name" value="Periplasmic binding protein-like I"/>
    <property type="match status" value="1"/>
</dbReference>
<dbReference type="GO" id="GO:0003700">
    <property type="term" value="F:DNA-binding transcription factor activity"/>
    <property type="evidence" value="ECO:0007669"/>
    <property type="project" value="TreeGrafter"/>
</dbReference>